<keyword evidence="2" id="KW-1185">Reference proteome</keyword>
<evidence type="ECO:0000313" key="1">
    <source>
        <dbReference type="EMBL" id="MBB3101410.1"/>
    </source>
</evidence>
<name>A0A7W5FKB6_9ACTN</name>
<reference evidence="1 2" key="1">
    <citation type="submission" date="2020-08" db="EMBL/GenBank/DDBJ databases">
        <title>Genomic Encyclopedia of Type Strains, Phase III (KMG-III): the genomes of soil and plant-associated and newly described type strains.</title>
        <authorList>
            <person name="Whitman W."/>
        </authorList>
    </citation>
    <scope>NUCLEOTIDE SEQUENCE [LARGE SCALE GENOMIC DNA]</scope>
    <source>
        <strain evidence="1 2">CECT 3287</strain>
    </source>
</reference>
<accession>A0A7W5FKB6</accession>
<sequence length="30" mass="3545">MLRRIVVVQRETPQYGLHIDCARLGVDRIH</sequence>
<dbReference type="EMBL" id="JACHXF010000037">
    <property type="protein sequence ID" value="MBB3101410.1"/>
    <property type="molecule type" value="Genomic_DNA"/>
</dbReference>
<dbReference type="AlphaFoldDB" id="A0A7W5FKB6"/>
<dbReference type="Proteomes" id="UP000590749">
    <property type="component" value="Unassembled WGS sequence"/>
</dbReference>
<organism evidence="1 2">
    <name type="scientific">Actinoplanes campanulatus</name>
    <dbReference type="NCBI Taxonomy" id="113559"/>
    <lineage>
        <taxon>Bacteria</taxon>
        <taxon>Bacillati</taxon>
        <taxon>Actinomycetota</taxon>
        <taxon>Actinomycetes</taxon>
        <taxon>Micromonosporales</taxon>
        <taxon>Micromonosporaceae</taxon>
        <taxon>Actinoplanes</taxon>
    </lineage>
</organism>
<protein>
    <submittedName>
        <fullName evidence="1">Uncharacterized protein</fullName>
    </submittedName>
</protein>
<gene>
    <name evidence="1" type="ORF">FHR83_009139</name>
</gene>
<proteinExistence type="predicted"/>
<comment type="caution">
    <text evidence="1">The sequence shown here is derived from an EMBL/GenBank/DDBJ whole genome shotgun (WGS) entry which is preliminary data.</text>
</comment>
<evidence type="ECO:0000313" key="2">
    <source>
        <dbReference type="Proteomes" id="UP000590749"/>
    </source>
</evidence>